<keyword evidence="3" id="KW-1185">Reference proteome</keyword>
<proteinExistence type="predicted"/>
<feature type="compositionally biased region" description="Acidic residues" evidence="1">
    <location>
        <begin position="70"/>
        <end position="81"/>
    </location>
</feature>
<dbReference type="KEGG" id="nay:HYG81_08875"/>
<feature type="compositionally biased region" description="Basic and acidic residues" evidence="1">
    <location>
        <begin position="82"/>
        <end position="100"/>
    </location>
</feature>
<sequence>MSVAFAIVLLVSFAIPLVLWLAISRETSNPTVVDRAEAERIAKEHGGRNPSRSATGLIRPVAGDERTETEWDDRDGTDEQDDRVTGIERDEHDEWDNRHT</sequence>
<dbReference type="Proteomes" id="UP000510869">
    <property type="component" value="Chromosome"/>
</dbReference>
<dbReference type="RefSeq" id="WP_180842859.1">
    <property type="nucleotide sequence ID" value="NZ_CP059154.1"/>
</dbReference>
<evidence type="ECO:0000313" key="3">
    <source>
        <dbReference type="Proteomes" id="UP000510869"/>
    </source>
</evidence>
<accession>A0A7D6CQX6</accession>
<dbReference type="InterPro" id="IPR058456">
    <property type="entry name" value="DUF8143"/>
</dbReference>
<dbReference type="AlphaFoldDB" id="A0A7D6CQX6"/>
<evidence type="ECO:0000256" key="1">
    <source>
        <dbReference type="SAM" id="MobiDB-lite"/>
    </source>
</evidence>
<feature type="region of interest" description="Disordered" evidence="1">
    <location>
        <begin position="40"/>
        <end position="100"/>
    </location>
</feature>
<dbReference type="OrthoDB" id="178033at2157"/>
<dbReference type="EMBL" id="CP059154">
    <property type="protein sequence ID" value="QLK27698.1"/>
    <property type="molecule type" value="Genomic_DNA"/>
</dbReference>
<reference evidence="2 3" key="1">
    <citation type="submission" date="2020-07" db="EMBL/GenBank/DDBJ databases">
        <title>Natrinema (YPL30) sp. nov. and Haloterrigena xxxxxx (YPL8) sp. nov., isolated from a salt mine.</title>
        <authorList>
            <person name="Cui H."/>
        </authorList>
    </citation>
    <scope>NUCLEOTIDE SEQUENCE [LARGE SCALE GENOMIC DNA]</scope>
    <source>
        <strain evidence="2 3">YPL13</strain>
    </source>
</reference>
<name>A0A7D6CQX6_9EURY</name>
<dbReference type="Pfam" id="PF26467">
    <property type="entry name" value="DUF8143"/>
    <property type="match status" value="1"/>
</dbReference>
<evidence type="ECO:0000313" key="2">
    <source>
        <dbReference type="EMBL" id="QLK27698.1"/>
    </source>
</evidence>
<gene>
    <name evidence="2" type="ORF">HYG81_08875</name>
</gene>
<protein>
    <submittedName>
        <fullName evidence="2">Uncharacterized protein</fullName>
    </submittedName>
</protein>
<dbReference type="GeneID" id="56143314"/>
<organism evidence="2 3">
    <name type="scientific">Natrinema zhouii</name>
    <dbReference type="NCBI Taxonomy" id="1710539"/>
    <lineage>
        <taxon>Archaea</taxon>
        <taxon>Methanobacteriati</taxon>
        <taxon>Methanobacteriota</taxon>
        <taxon>Stenosarchaea group</taxon>
        <taxon>Halobacteria</taxon>
        <taxon>Halobacteriales</taxon>
        <taxon>Natrialbaceae</taxon>
        <taxon>Natrinema</taxon>
    </lineage>
</organism>